<dbReference type="PANTHER" id="PTHR22594">
    <property type="entry name" value="ASPARTYL/LYSYL-TRNA SYNTHETASE"/>
    <property type="match status" value="1"/>
</dbReference>
<feature type="non-terminal residue" evidence="4">
    <location>
        <position position="119"/>
    </location>
</feature>
<dbReference type="GO" id="GO:0003676">
    <property type="term" value="F:nucleic acid binding"/>
    <property type="evidence" value="ECO:0007669"/>
    <property type="project" value="InterPro"/>
</dbReference>
<dbReference type="GO" id="GO:0004812">
    <property type="term" value="F:aminoacyl-tRNA ligase activity"/>
    <property type="evidence" value="ECO:0007669"/>
    <property type="project" value="UniProtKB-KW"/>
</dbReference>
<dbReference type="InterPro" id="IPR004365">
    <property type="entry name" value="NA-bd_OB_tRNA"/>
</dbReference>
<keyword evidence="2" id="KW-0030">Aminoacyl-tRNA synthetase</keyword>
<gene>
    <name evidence="4" type="ORF">S01H4_30186</name>
</gene>
<dbReference type="GO" id="GO:0006412">
    <property type="term" value="P:translation"/>
    <property type="evidence" value="ECO:0007669"/>
    <property type="project" value="UniProtKB-KW"/>
</dbReference>
<reference evidence="4" key="1">
    <citation type="journal article" date="2014" name="Front. Microbiol.">
        <title>High frequency of phylogenetically diverse reductive dehalogenase-homologous genes in deep subseafloor sedimentary metagenomes.</title>
        <authorList>
            <person name="Kawai M."/>
            <person name="Futagami T."/>
            <person name="Toyoda A."/>
            <person name="Takaki Y."/>
            <person name="Nishi S."/>
            <person name="Hori S."/>
            <person name="Arai W."/>
            <person name="Tsubouchi T."/>
            <person name="Morono Y."/>
            <person name="Uchiyama I."/>
            <person name="Ito T."/>
            <person name="Fujiyama A."/>
            <person name="Inagaki F."/>
            <person name="Takami H."/>
        </authorList>
    </citation>
    <scope>NUCLEOTIDE SEQUENCE</scope>
    <source>
        <strain evidence="4">Expedition CK06-06</strain>
    </source>
</reference>
<accession>X1AT40</accession>
<dbReference type="GO" id="GO:0005524">
    <property type="term" value="F:ATP binding"/>
    <property type="evidence" value="ECO:0007669"/>
    <property type="project" value="UniProtKB-KW"/>
</dbReference>
<dbReference type="AlphaFoldDB" id="X1AT40"/>
<dbReference type="EMBL" id="BART01015558">
    <property type="protein sequence ID" value="GAG86064.1"/>
    <property type="molecule type" value="Genomic_DNA"/>
</dbReference>
<sequence>MDFYDKAGTEPIGDATRTHFSNQITSELDGKEVILMGWTHILRDKGKIKFLVLRDEHGTVQVTIPQKKVSEEVFETSGKLKPETAISVHGTVVATTQVAAGAEVIPTKIRILNTAERLL</sequence>
<comment type="caution">
    <text evidence="4">The sequence shown here is derived from an EMBL/GenBank/DDBJ whole genome shotgun (WGS) entry which is preliminary data.</text>
</comment>
<dbReference type="SUPFAM" id="SSF50249">
    <property type="entry name" value="Nucleic acid-binding proteins"/>
    <property type="match status" value="1"/>
</dbReference>
<name>X1AT40_9ZZZZ</name>
<proteinExistence type="predicted"/>
<keyword evidence="1" id="KW-0648">Protein biosynthesis</keyword>
<feature type="domain" description="OB" evidence="3">
    <location>
        <begin position="33"/>
        <end position="112"/>
    </location>
</feature>
<dbReference type="InterPro" id="IPR012340">
    <property type="entry name" value="NA-bd_OB-fold"/>
</dbReference>
<dbReference type="Pfam" id="PF01336">
    <property type="entry name" value="tRNA_anti-codon"/>
    <property type="match status" value="1"/>
</dbReference>
<keyword evidence="2" id="KW-0436">Ligase</keyword>
<evidence type="ECO:0000256" key="2">
    <source>
        <dbReference type="ARBA" id="ARBA00023146"/>
    </source>
</evidence>
<dbReference type="Gene3D" id="2.40.50.140">
    <property type="entry name" value="Nucleic acid-binding proteins"/>
    <property type="match status" value="1"/>
</dbReference>
<evidence type="ECO:0000256" key="1">
    <source>
        <dbReference type="ARBA" id="ARBA00022917"/>
    </source>
</evidence>
<evidence type="ECO:0000313" key="4">
    <source>
        <dbReference type="EMBL" id="GAG86064.1"/>
    </source>
</evidence>
<protein>
    <recommendedName>
        <fullName evidence="3">OB domain-containing protein</fullName>
    </recommendedName>
</protein>
<evidence type="ECO:0000259" key="3">
    <source>
        <dbReference type="Pfam" id="PF01336"/>
    </source>
</evidence>
<organism evidence="4">
    <name type="scientific">marine sediment metagenome</name>
    <dbReference type="NCBI Taxonomy" id="412755"/>
    <lineage>
        <taxon>unclassified sequences</taxon>
        <taxon>metagenomes</taxon>
        <taxon>ecological metagenomes</taxon>
    </lineage>
</organism>